<reference evidence="2" key="1">
    <citation type="journal article" date="2014" name="Int. J. Syst. Evol. Microbiol.">
        <title>Complete genome sequence of Corynebacterium casei LMG S-19264T (=DSM 44701T), isolated from a smear-ripened cheese.</title>
        <authorList>
            <consortium name="US DOE Joint Genome Institute (JGI-PGF)"/>
            <person name="Walter F."/>
            <person name="Albersmeier A."/>
            <person name="Kalinowski J."/>
            <person name="Ruckert C."/>
        </authorList>
    </citation>
    <scope>NUCLEOTIDE SEQUENCE</scope>
    <source>
        <strain evidence="2">CCM 7905</strain>
    </source>
</reference>
<gene>
    <name evidence="2" type="ORF">GCM10007304_35390</name>
</gene>
<accession>A0A917G1J4</accession>
<evidence type="ECO:0000313" key="2">
    <source>
        <dbReference type="EMBL" id="GGG18335.1"/>
    </source>
</evidence>
<keyword evidence="3" id="KW-1185">Reference proteome</keyword>
<dbReference type="AlphaFoldDB" id="A0A917G1J4"/>
<organism evidence="2 3">
    <name type="scientific">Rhodococcoides trifolii</name>
    <dbReference type="NCBI Taxonomy" id="908250"/>
    <lineage>
        <taxon>Bacteria</taxon>
        <taxon>Bacillati</taxon>
        <taxon>Actinomycetota</taxon>
        <taxon>Actinomycetes</taxon>
        <taxon>Mycobacteriales</taxon>
        <taxon>Nocardiaceae</taxon>
        <taxon>Rhodococcoides</taxon>
    </lineage>
</organism>
<sequence length="45" mass="4664">MEPNPLFLAPSNPESEAAETAANSPVTDMSARPAPSYTGLFSEAP</sequence>
<dbReference type="Proteomes" id="UP000654257">
    <property type="component" value="Unassembled WGS sequence"/>
</dbReference>
<evidence type="ECO:0000313" key="3">
    <source>
        <dbReference type="Proteomes" id="UP000654257"/>
    </source>
</evidence>
<dbReference type="RefSeq" id="WP_188546227.1">
    <property type="nucleotide sequence ID" value="NZ_BMCU01000004.1"/>
</dbReference>
<protein>
    <submittedName>
        <fullName evidence="2">Uncharacterized protein</fullName>
    </submittedName>
</protein>
<comment type="caution">
    <text evidence="2">The sequence shown here is derived from an EMBL/GenBank/DDBJ whole genome shotgun (WGS) entry which is preliminary data.</text>
</comment>
<reference evidence="2" key="2">
    <citation type="submission" date="2020-09" db="EMBL/GenBank/DDBJ databases">
        <authorList>
            <person name="Sun Q."/>
            <person name="Sedlacek I."/>
        </authorList>
    </citation>
    <scope>NUCLEOTIDE SEQUENCE</scope>
    <source>
        <strain evidence="2">CCM 7905</strain>
    </source>
</reference>
<feature type="region of interest" description="Disordered" evidence="1">
    <location>
        <begin position="1"/>
        <end position="45"/>
    </location>
</feature>
<evidence type="ECO:0000256" key="1">
    <source>
        <dbReference type="SAM" id="MobiDB-lite"/>
    </source>
</evidence>
<proteinExistence type="predicted"/>
<dbReference type="EMBL" id="BMCU01000004">
    <property type="protein sequence ID" value="GGG18335.1"/>
    <property type="molecule type" value="Genomic_DNA"/>
</dbReference>
<name>A0A917G1J4_9NOCA</name>